<dbReference type="GO" id="GO:0004386">
    <property type="term" value="F:helicase activity"/>
    <property type="evidence" value="ECO:0007669"/>
    <property type="project" value="InterPro"/>
</dbReference>
<dbReference type="Proteomes" id="UP000288168">
    <property type="component" value="Unassembled WGS sequence"/>
</dbReference>
<comment type="caution">
    <text evidence="6">The sequence shown here is derived from an EMBL/GenBank/DDBJ whole genome shotgun (WGS) entry which is preliminary data.</text>
</comment>
<feature type="compositionally biased region" description="Gly residues" evidence="2">
    <location>
        <begin position="1014"/>
        <end position="1043"/>
    </location>
</feature>
<sequence length="1247" mass="139395">MKEGEQVKFLTLSPLRALTRTAQLQMEQPSLDIISRYVLNEQLEPEEGTPLKPWQTLPEIPEPDELMAPDPPVVPPGTLDGEALDKGGYLESQYRMCRFEGTELLRRAVNEFRGRPAMAESSDFFIYTQVHVQGYMFARAGPACRISFSTERSPTQVVWSQCTRLTSGTLVALSPSRDNFRTQCYVAVVAARYLIGGLEPNPDDGEDENTPPRIEIFWSNCQDAILDPSVELVMLEAKGGYFETVRHAMVGLQHAALFESKFDKYIIDGHARDPKAAYLQEAPGQTAQVPESAESFDLSQVEAFKRMTSRELAIVQGPPGTGKTFTSVAALESHVRTLQEIYGEKKPFPPVLVAAQTNHALDQLLTRCESEFGAVICRLGGRTENEEVEKRTLFNIRKQSSLSRGPMKGESSRKRILSRIEHTLSTCFPDHLISAEEFYEAELITKEQFDSLDDDEWECAPLVNKNNGEVSSSTMVQWLDGYVEQDQTYVYRPPSGQKAPPPVDDAPDEADDQEVDEKERLQGQFFSTQFNATGKVPVANSGEAAWFYRASKLLATHRNMYDIKPPQRGMVYRYLRKRLVDKVAEKFPTFLREYKATCDVIKIGNWDKSARIIRNERIEILGCTTTGLTKYLGLIAALKPRILMIEEAAETREANITSAMYPSLDQIVLVGDHQQLVPHIDVRELGQEPYNMHVSLFQRLVQLELPFSKLRVQRRMIPAIREVVNTFYADLEDHSSVTDPSRRPPIPGMGGRNLFWFHHHWPESQNPDDFSYSNPREADMMVRFVRYLVVNDMRPSAITLLTYYKGQVNLLLEKLRRDQVLSNYNPTKEWSVRTVDGFQGEENDIILLSLVRSSKPGFVDNENRAVVATSRARRGMYIFGDALNLLQKTRTSRATWAKVYDVFVENECIDVSLPVTCKKHGRVTEIGDVDTWDTIPGCGCNQKCDEKCPNGHPCQTTCHPSDQARLKCRHACEKVLSCGHGCGSFCGDPCECPHRCTKPPSVALPLRGKPVPQGRGGRQGNGNGASRGGRNLGNRGGRGGRASRGGHTQNTAFPGRDVPVAAGRREPEPQAVHQEPTSEELMEMGYYSHMSQPQPSESRPLDNPQTPFQSGAITLTEDSLSEKWSPEKVQRRDAMLREGTRRQGPSSSRPMEVRVSFRQTTMAADCTRVCGRPSHTKYTIPAPSPKRGAEVANSEVSVGAAKQQSRKHMVLDAAAGFTSMADYAGSSSAESQSGQGDDGEDDLISFE</sequence>
<evidence type="ECO:0000313" key="6">
    <source>
        <dbReference type="EMBL" id="RSL52368.1"/>
    </source>
</evidence>
<dbReference type="Gene3D" id="3.40.50.300">
    <property type="entry name" value="P-loop containing nucleotide triphosphate hydrolases"/>
    <property type="match status" value="3"/>
</dbReference>
<keyword evidence="1" id="KW-0378">Hydrolase</keyword>
<evidence type="ECO:0000256" key="2">
    <source>
        <dbReference type="SAM" id="MobiDB-lite"/>
    </source>
</evidence>
<protein>
    <recommendedName>
        <fullName evidence="8">Helicase</fullName>
    </recommendedName>
</protein>
<dbReference type="OrthoDB" id="409395at2759"/>
<dbReference type="SUPFAM" id="SSF52540">
    <property type="entry name" value="P-loop containing nucleoside triphosphate hydrolases"/>
    <property type="match status" value="1"/>
</dbReference>
<feature type="compositionally biased region" description="Low complexity" evidence="2">
    <location>
        <begin position="1224"/>
        <end position="1235"/>
    </location>
</feature>
<feature type="region of interest" description="Disordered" evidence="2">
    <location>
        <begin position="1223"/>
        <end position="1247"/>
    </location>
</feature>
<evidence type="ECO:0000313" key="7">
    <source>
        <dbReference type="Proteomes" id="UP000288168"/>
    </source>
</evidence>
<keyword evidence="1" id="KW-0347">Helicase</keyword>
<feature type="compositionally biased region" description="Acidic residues" evidence="2">
    <location>
        <begin position="505"/>
        <end position="516"/>
    </location>
</feature>
<gene>
    <name evidence="6" type="ORF">CEP54_010948</name>
</gene>
<dbReference type="InterPro" id="IPR045055">
    <property type="entry name" value="DNA2/NAM7-like"/>
</dbReference>
<dbReference type="InterPro" id="IPR041679">
    <property type="entry name" value="DNA2/NAM7-like_C"/>
</dbReference>
<dbReference type="Pfam" id="PF25396">
    <property type="entry name" value="ZNFX1"/>
    <property type="match status" value="1"/>
</dbReference>
<dbReference type="PANTHER" id="PTHR10887">
    <property type="entry name" value="DNA2/NAM7 HELICASE FAMILY"/>
    <property type="match status" value="1"/>
</dbReference>
<feature type="region of interest" description="Disordered" evidence="2">
    <location>
        <begin position="491"/>
        <end position="516"/>
    </location>
</feature>
<proteinExistence type="predicted"/>
<dbReference type="InterPro" id="IPR027417">
    <property type="entry name" value="P-loop_NTPase"/>
</dbReference>
<name>A0A428PH33_9HYPO</name>
<dbReference type="STRING" id="1325734.A0A428PH33"/>
<feature type="compositionally biased region" description="Polar residues" evidence="2">
    <location>
        <begin position="1089"/>
        <end position="1118"/>
    </location>
</feature>
<feature type="compositionally biased region" description="Acidic residues" evidence="2">
    <location>
        <begin position="1237"/>
        <end position="1247"/>
    </location>
</feature>
<dbReference type="AlphaFoldDB" id="A0A428PH33"/>
<feature type="domain" description="DNA2/NAM7 helicase-like C-terminal" evidence="4">
    <location>
        <begin position="693"/>
        <end position="882"/>
    </location>
</feature>
<dbReference type="CDD" id="cd18808">
    <property type="entry name" value="SF1_C_Upf1"/>
    <property type="match status" value="1"/>
</dbReference>
<feature type="compositionally biased region" description="Basic and acidic residues" evidence="2">
    <location>
        <begin position="1120"/>
        <end position="1141"/>
    </location>
</feature>
<dbReference type="InterPro" id="IPR057373">
    <property type="entry name" value="ZNFX1"/>
</dbReference>
<evidence type="ECO:0000256" key="1">
    <source>
        <dbReference type="ARBA" id="ARBA00022806"/>
    </source>
</evidence>
<feature type="region of interest" description="Disordered" evidence="2">
    <location>
        <begin position="1003"/>
        <end position="1153"/>
    </location>
</feature>
<feature type="domain" description="DNA2/NAM7 helicase helicase" evidence="3">
    <location>
        <begin position="296"/>
        <end position="400"/>
    </location>
</feature>
<evidence type="ECO:0008006" key="8">
    <source>
        <dbReference type="Google" id="ProtNLM"/>
    </source>
</evidence>
<feature type="domain" description="ZNFX1" evidence="5">
    <location>
        <begin position="120"/>
        <end position="238"/>
    </location>
</feature>
<keyword evidence="7" id="KW-1185">Reference proteome</keyword>
<evidence type="ECO:0000259" key="3">
    <source>
        <dbReference type="Pfam" id="PF13086"/>
    </source>
</evidence>
<dbReference type="GO" id="GO:0031048">
    <property type="term" value="P:regulatory ncRNA-mediated heterochromatin formation"/>
    <property type="evidence" value="ECO:0007669"/>
    <property type="project" value="TreeGrafter"/>
</dbReference>
<feature type="region of interest" description="Disordered" evidence="2">
    <location>
        <begin position="1177"/>
        <end position="1207"/>
    </location>
</feature>
<dbReference type="EMBL" id="NKCI01000136">
    <property type="protein sequence ID" value="RSL52368.1"/>
    <property type="molecule type" value="Genomic_DNA"/>
</dbReference>
<keyword evidence="1" id="KW-0547">Nucleotide-binding</keyword>
<reference evidence="6 7" key="1">
    <citation type="submission" date="2017-06" db="EMBL/GenBank/DDBJ databases">
        <title>Comparative genomic analysis of Ambrosia Fusariam Clade fungi.</title>
        <authorList>
            <person name="Stajich J.E."/>
            <person name="Carrillo J."/>
            <person name="Kijimoto T."/>
            <person name="Eskalen A."/>
            <person name="O'Donnell K."/>
            <person name="Kasson M."/>
        </authorList>
    </citation>
    <scope>NUCLEOTIDE SEQUENCE [LARGE SCALE GENOMIC DNA]</scope>
    <source>
        <strain evidence="6 7">NRRL62584</strain>
    </source>
</reference>
<dbReference type="InterPro" id="IPR047187">
    <property type="entry name" value="SF1_C_Upf1"/>
</dbReference>
<dbReference type="PANTHER" id="PTHR10887:SF341">
    <property type="entry name" value="NFX1-TYPE ZINC FINGER-CONTAINING PROTEIN 1"/>
    <property type="match status" value="1"/>
</dbReference>
<organism evidence="6 7">
    <name type="scientific">Fusarium duplospermum</name>
    <dbReference type="NCBI Taxonomy" id="1325734"/>
    <lineage>
        <taxon>Eukaryota</taxon>
        <taxon>Fungi</taxon>
        <taxon>Dikarya</taxon>
        <taxon>Ascomycota</taxon>
        <taxon>Pezizomycotina</taxon>
        <taxon>Sordariomycetes</taxon>
        <taxon>Hypocreomycetidae</taxon>
        <taxon>Hypocreales</taxon>
        <taxon>Nectriaceae</taxon>
        <taxon>Fusarium</taxon>
        <taxon>Fusarium solani species complex</taxon>
    </lineage>
</organism>
<dbReference type="GO" id="GO:0031380">
    <property type="term" value="C:nuclear RNA-directed RNA polymerase complex"/>
    <property type="evidence" value="ECO:0007669"/>
    <property type="project" value="TreeGrafter"/>
</dbReference>
<dbReference type="Pfam" id="PF13086">
    <property type="entry name" value="AAA_11"/>
    <property type="match status" value="2"/>
</dbReference>
<keyword evidence="1" id="KW-0067">ATP-binding</keyword>
<dbReference type="InterPro" id="IPR041677">
    <property type="entry name" value="DNA2/NAM7_AAA_11"/>
</dbReference>
<evidence type="ECO:0000259" key="4">
    <source>
        <dbReference type="Pfam" id="PF13087"/>
    </source>
</evidence>
<feature type="domain" description="DNA2/NAM7 helicase helicase" evidence="3">
    <location>
        <begin position="616"/>
        <end position="680"/>
    </location>
</feature>
<dbReference type="Pfam" id="PF13087">
    <property type="entry name" value="AAA_12"/>
    <property type="match status" value="1"/>
</dbReference>
<accession>A0A428PH33</accession>
<evidence type="ECO:0000259" key="5">
    <source>
        <dbReference type="Pfam" id="PF25396"/>
    </source>
</evidence>